<name>A0ABW7ECI2_STRRO</name>
<dbReference type="Proteomes" id="UP001605990">
    <property type="component" value="Unassembled WGS sequence"/>
</dbReference>
<gene>
    <name evidence="1" type="ORF">ACGU38_36760</name>
</gene>
<dbReference type="RefSeq" id="WP_394396180.1">
    <property type="nucleotide sequence ID" value="NZ_JBIENY010000523.1"/>
</dbReference>
<keyword evidence="2" id="KW-1185">Reference proteome</keyword>
<comment type="caution">
    <text evidence="1">The sequence shown here is derived from an EMBL/GenBank/DDBJ whole genome shotgun (WGS) entry which is preliminary data.</text>
</comment>
<protein>
    <submittedName>
        <fullName evidence="1">Asp23/Gls24 family envelope stress response protein</fullName>
    </submittedName>
</protein>
<reference evidence="1 2" key="1">
    <citation type="submission" date="2024-10" db="EMBL/GenBank/DDBJ databases">
        <title>Draft genome assembly of a novel steroid transforming actinomycete isolated from African clawed frog Xenopus laevis.</title>
        <authorList>
            <person name="Bragin E."/>
            <person name="Kollerov V."/>
            <person name="Donova M.V."/>
        </authorList>
    </citation>
    <scope>NUCLEOTIDE SEQUENCE [LARGE SCALE GENOMIC DNA]</scope>
    <source>
        <strain evidence="1 2">MTOC-St3</strain>
    </source>
</reference>
<dbReference type="EMBL" id="JBIENY010000523">
    <property type="protein sequence ID" value="MFG6300889.1"/>
    <property type="molecule type" value="Genomic_DNA"/>
</dbReference>
<accession>A0ABW7ECI2</accession>
<evidence type="ECO:0000313" key="2">
    <source>
        <dbReference type="Proteomes" id="UP001605990"/>
    </source>
</evidence>
<sequence length="110" mass="11546">MTAPADSRDALAEIIARVVCDVPGVAFLRPGVVDLLRGSTRSTLPRGTTARAGVRLNRPDPATPWHVDVQVVIQRGHRALDVARAVHDAALHAMSEAGPARVTVTVASAV</sequence>
<organism evidence="1 2">
    <name type="scientific">Streptomyces rochei</name>
    <name type="common">Streptomyces parvullus</name>
    <dbReference type="NCBI Taxonomy" id="1928"/>
    <lineage>
        <taxon>Bacteria</taxon>
        <taxon>Bacillati</taxon>
        <taxon>Actinomycetota</taxon>
        <taxon>Actinomycetes</taxon>
        <taxon>Kitasatosporales</taxon>
        <taxon>Streptomycetaceae</taxon>
        <taxon>Streptomyces</taxon>
        <taxon>Streptomyces rochei group</taxon>
    </lineage>
</organism>
<evidence type="ECO:0000313" key="1">
    <source>
        <dbReference type="EMBL" id="MFG6300889.1"/>
    </source>
</evidence>
<proteinExistence type="predicted"/>